<keyword evidence="1" id="KW-0732">Signal</keyword>
<dbReference type="RefSeq" id="WP_026993097.1">
    <property type="nucleotide sequence ID" value="NZ_JRLY01000007.1"/>
</dbReference>
<dbReference type="OrthoDB" id="983143at2"/>
<feature type="chain" id="PRO_5001992340" evidence="1">
    <location>
        <begin position="19"/>
        <end position="825"/>
    </location>
</feature>
<dbReference type="EMBL" id="JRLY01000007">
    <property type="protein sequence ID" value="KGO92869.1"/>
    <property type="molecule type" value="Genomic_DNA"/>
</dbReference>
<keyword evidence="3" id="KW-1185">Reference proteome</keyword>
<comment type="caution">
    <text evidence="2">The sequence shown here is derived from an EMBL/GenBank/DDBJ whole genome shotgun (WGS) entry which is preliminary data.</text>
</comment>
<dbReference type="SUPFAM" id="SSF49464">
    <property type="entry name" value="Carboxypeptidase regulatory domain-like"/>
    <property type="match status" value="1"/>
</dbReference>
<reference evidence="2 3" key="1">
    <citation type="submission" date="2013-09" db="EMBL/GenBank/DDBJ databases">
        <authorList>
            <person name="Zeng Z."/>
            <person name="Chen C."/>
        </authorList>
    </citation>
    <scope>NUCLEOTIDE SEQUENCE [LARGE SCALE GENOMIC DNA]</scope>
    <source>
        <strain evidence="2 3">WB 4.1-42</strain>
    </source>
</reference>
<name>A0A0A2MKN6_9FLAO</name>
<gene>
    <name evidence="2" type="ORF">Q766_09535</name>
</gene>
<dbReference type="Pfam" id="PF13715">
    <property type="entry name" value="CarbopepD_reg_2"/>
    <property type="match status" value="1"/>
</dbReference>
<protein>
    <submittedName>
        <fullName evidence="2">Membrane protein</fullName>
    </submittedName>
</protein>
<dbReference type="STRING" id="1121898.GCA_000422725_02777"/>
<dbReference type="Pfam" id="PF18939">
    <property type="entry name" value="DUF5686"/>
    <property type="match status" value="1"/>
</dbReference>
<dbReference type="Proteomes" id="UP000030111">
    <property type="component" value="Unassembled WGS sequence"/>
</dbReference>
<dbReference type="InterPro" id="IPR043741">
    <property type="entry name" value="DUF5686"/>
</dbReference>
<evidence type="ECO:0000313" key="2">
    <source>
        <dbReference type="EMBL" id="KGO92869.1"/>
    </source>
</evidence>
<evidence type="ECO:0000256" key="1">
    <source>
        <dbReference type="SAM" id="SignalP"/>
    </source>
</evidence>
<dbReference type="InterPro" id="IPR008969">
    <property type="entry name" value="CarboxyPept-like_regulatory"/>
</dbReference>
<dbReference type="Gene3D" id="2.60.40.1120">
    <property type="entry name" value="Carboxypeptidase-like, regulatory domain"/>
    <property type="match status" value="1"/>
</dbReference>
<accession>A0A0A2MKN6</accession>
<dbReference type="AlphaFoldDB" id="A0A0A2MKN6"/>
<dbReference type="eggNOG" id="COG1470">
    <property type="taxonomic scope" value="Bacteria"/>
</dbReference>
<feature type="signal peptide" evidence="1">
    <location>
        <begin position="1"/>
        <end position="18"/>
    </location>
</feature>
<proteinExistence type="predicted"/>
<evidence type="ECO:0000313" key="3">
    <source>
        <dbReference type="Proteomes" id="UP000030111"/>
    </source>
</evidence>
<organism evidence="2 3">
    <name type="scientific">Flavobacterium subsaxonicum WB 4.1-42 = DSM 21790</name>
    <dbReference type="NCBI Taxonomy" id="1121898"/>
    <lineage>
        <taxon>Bacteria</taxon>
        <taxon>Pseudomonadati</taxon>
        <taxon>Bacteroidota</taxon>
        <taxon>Flavobacteriia</taxon>
        <taxon>Flavobacteriales</taxon>
        <taxon>Flavobacteriaceae</taxon>
        <taxon>Flavobacterium</taxon>
    </lineage>
</organism>
<sequence length="825" mass="93985">MHKFLTLLLFFAALTTNAQIKGKITSANGEAIPFVSVAIENTYNNTTTNEEGNFELIIKNTGQYTIIFQSIGYKTKKVPVTVSALPHLLNVTLQEENYELNEVVISTKEDPAYEVIRQAVAHKKENSEKTGRFEADFYSKGIFKVKDLPKKIMGIKVDAPEGMVDSTGSGILYLSETVSKITFEQPNNIKERIVASKTSGDSRGFSYNTALGTFYNFYNNYIDFNVNMVSPLANNTFNYYKFKLEGTFFDENNNQINKIKLIPRRDKEPVFEGYIYIVDGSWAIYAIDVDVKGFRMQNPILENLNLKQNFSYNTENRIWAKNSQIFDIKAGAFGIKFTGGFTHVYTNYVFKDSFDKKTFGKEIVFVEENSNKKDSLYWNAMRPIPLTDEEVADYTKKDSIQTLRESKTYLDSIDRKNNKFKIFDILTGYSYANSYKKSRFTYEGPLDPFAIGYNTVQGWNFNAGLNYSKYDEEKGTSTFAGAKFNYGIAEDRLRVVGTYSHRFNRQNNAYLYISGGSQAVQFNPAEPITPLVNLVSTLFFKDNYMKLYDKTFARVQYGQEVFTGLNMQGYAEYSRRKALFNNTDYVLIKNDDNFTSNNPLDPFNEFSAPFATHHLYKAGVVASIKFGQKYITRPDGKINVSNSNYPTLSLQYEKAFAGSEKNYEYDFVAARTTYSTSLGNKGDFSINLKAGKFFGADGISFADYKHFNGNQTHVNTAGYLNAFNLLPYYSHSTNDSYAELHTELNTRGYIMNKIPLLNLLEWNFIVGYHALATPDAKPYQEFTAGFDNVGFGKFRFFRVDYVRAYQGGFATDGIMIGLKFMGMLD</sequence>